<dbReference type="GO" id="GO:0005876">
    <property type="term" value="C:spindle microtubule"/>
    <property type="evidence" value="ECO:0007669"/>
    <property type="project" value="TreeGrafter"/>
</dbReference>
<gene>
    <name evidence="4" type="ORF">TrVE_jg5211</name>
</gene>
<dbReference type="PANTHER" id="PTHR28573">
    <property type="entry name" value="SPINDLE AND KINETOCHORE-ASSOCIATED PROTEIN 1"/>
    <property type="match status" value="1"/>
</dbReference>
<dbReference type="InterPro" id="IPR042031">
    <property type="entry name" value="SKA1_MBD_sf"/>
</dbReference>
<evidence type="ECO:0000313" key="4">
    <source>
        <dbReference type="EMBL" id="GMH49661.1"/>
    </source>
</evidence>
<dbReference type="Gene3D" id="1.10.10.1890">
    <property type="entry name" value="Ska1 microtubule binding domain-like"/>
    <property type="match status" value="1"/>
</dbReference>
<feature type="region of interest" description="Disordered" evidence="3">
    <location>
        <begin position="139"/>
        <end position="164"/>
    </location>
</feature>
<dbReference type="Pfam" id="PF07160">
    <property type="entry name" value="SKA1"/>
    <property type="match status" value="1"/>
</dbReference>
<sequence length="293" mass="31427">MSTANVTEVTAAFQKVMTGLNDDVERLGDLAAIRSSLMPPSAVSESSENSDPNARNAGAPINPVKAQLLQIESAIKSMEERVDTLTMVVEDEKLAEANLKKTRDEAAAMQQMLKEAVKNLPKKLPGDVNASGAAAPFSPASTGAASLPSQLSPSESSTASSVRTLENPPAISLVTEKELSSLDRSARGRVTIGALNDAVSSINACLLEKYQQLSQASKGKKTKKFQQFVVDHRETVTEEHEGRPFVSEQHLRDSCAFFRSGESTAKSILGILRNLKKIKQIQGKGGRVTYCVL</sequence>
<comment type="caution">
    <text evidence="4">The sequence shown here is derived from an EMBL/GenBank/DDBJ whole genome shotgun (WGS) entry which is preliminary data.</text>
</comment>
<evidence type="ECO:0000313" key="5">
    <source>
        <dbReference type="Proteomes" id="UP001165160"/>
    </source>
</evidence>
<feature type="compositionally biased region" description="Polar residues" evidence="3">
    <location>
        <begin position="43"/>
        <end position="53"/>
    </location>
</feature>
<evidence type="ECO:0008006" key="6">
    <source>
        <dbReference type="Google" id="ProtNLM"/>
    </source>
</evidence>
<evidence type="ECO:0000256" key="1">
    <source>
        <dbReference type="ARBA" id="ARBA00006836"/>
    </source>
</evidence>
<dbReference type="GO" id="GO:0051301">
    <property type="term" value="P:cell division"/>
    <property type="evidence" value="ECO:0007669"/>
    <property type="project" value="InterPro"/>
</dbReference>
<comment type="similarity">
    <text evidence="1">Belongs to the SKA1 family.</text>
</comment>
<feature type="compositionally biased region" description="Low complexity" evidence="3">
    <location>
        <begin position="139"/>
        <end position="161"/>
    </location>
</feature>
<dbReference type="Proteomes" id="UP001165160">
    <property type="component" value="Unassembled WGS sequence"/>
</dbReference>
<dbReference type="GO" id="GO:0008017">
    <property type="term" value="F:microtubule binding"/>
    <property type="evidence" value="ECO:0007669"/>
    <property type="project" value="InterPro"/>
</dbReference>
<organism evidence="4 5">
    <name type="scientific">Triparma verrucosa</name>
    <dbReference type="NCBI Taxonomy" id="1606542"/>
    <lineage>
        <taxon>Eukaryota</taxon>
        <taxon>Sar</taxon>
        <taxon>Stramenopiles</taxon>
        <taxon>Ochrophyta</taxon>
        <taxon>Bolidophyceae</taxon>
        <taxon>Parmales</taxon>
        <taxon>Triparmaceae</taxon>
        <taxon>Triparma</taxon>
    </lineage>
</organism>
<dbReference type="GO" id="GO:0007059">
    <property type="term" value="P:chromosome segregation"/>
    <property type="evidence" value="ECO:0007669"/>
    <property type="project" value="InterPro"/>
</dbReference>
<keyword evidence="5" id="KW-1185">Reference proteome</keyword>
<accession>A0A9W6ZCG3</accession>
<proteinExistence type="inferred from homology"/>
<evidence type="ECO:0000256" key="2">
    <source>
        <dbReference type="SAM" id="Coils"/>
    </source>
</evidence>
<dbReference type="GO" id="GO:0000940">
    <property type="term" value="C:outer kinetochore"/>
    <property type="evidence" value="ECO:0007669"/>
    <property type="project" value="TreeGrafter"/>
</dbReference>
<protein>
    <recommendedName>
        <fullName evidence="6">Spindle and kinetochore-associated protein 1</fullName>
    </recommendedName>
</protein>
<dbReference type="InterPro" id="IPR009829">
    <property type="entry name" value="SKA1"/>
</dbReference>
<evidence type="ECO:0000256" key="3">
    <source>
        <dbReference type="SAM" id="MobiDB-lite"/>
    </source>
</evidence>
<reference evidence="5" key="1">
    <citation type="journal article" date="2023" name="Commun. Biol.">
        <title>Genome analysis of Parmales, the sister group of diatoms, reveals the evolutionary specialization of diatoms from phago-mixotrophs to photoautotrophs.</title>
        <authorList>
            <person name="Ban H."/>
            <person name="Sato S."/>
            <person name="Yoshikawa S."/>
            <person name="Yamada K."/>
            <person name="Nakamura Y."/>
            <person name="Ichinomiya M."/>
            <person name="Sato N."/>
            <person name="Blanc-Mathieu R."/>
            <person name="Endo H."/>
            <person name="Kuwata A."/>
            <person name="Ogata H."/>
        </authorList>
    </citation>
    <scope>NUCLEOTIDE SEQUENCE [LARGE SCALE GENOMIC DNA]</scope>
    <source>
        <strain evidence="5">NIES 3699</strain>
    </source>
</reference>
<feature type="coiled-coil region" evidence="2">
    <location>
        <begin position="92"/>
        <end position="119"/>
    </location>
</feature>
<dbReference type="PANTHER" id="PTHR28573:SF1">
    <property type="entry name" value="SPINDLE AND KINETOCHORE-ASSOCIATED PROTEIN 1"/>
    <property type="match status" value="1"/>
</dbReference>
<dbReference type="EMBL" id="BRXX01000601">
    <property type="protein sequence ID" value="GMH49661.1"/>
    <property type="molecule type" value="Genomic_DNA"/>
</dbReference>
<feature type="region of interest" description="Disordered" evidence="3">
    <location>
        <begin position="38"/>
        <end position="61"/>
    </location>
</feature>
<dbReference type="AlphaFoldDB" id="A0A9W6ZCG3"/>
<dbReference type="GO" id="GO:0072686">
    <property type="term" value="C:mitotic spindle"/>
    <property type="evidence" value="ECO:0007669"/>
    <property type="project" value="TreeGrafter"/>
</dbReference>
<dbReference type="GO" id="GO:0000278">
    <property type="term" value="P:mitotic cell cycle"/>
    <property type="evidence" value="ECO:0007669"/>
    <property type="project" value="TreeGrafter"/>
</dbReference>
<dbReference type="GO" id="GO:0031110">
    <property type="term" value="P:regulation of microtubule polymerization or depolymerization"/>
    <property type="evidence" value="ECO:0007669"/>
    <property type="project" value="TreeGrafter"/>
</dbReference>
<keyword evidence="2" id="KW-0175">Coiled coil</keyword>
<name>A0A9W6ZCG3_9STRA</name>